<dbReference type="STRING" id="592026.GCWU0000282_000481"/>
<dbReference type="RefSeq" id="WP_023353374.1">
    <property type="nucleotide sequence ID" value="NZ_KI535366.1"/>
</dbReference>
<dbReference type="Proteomes" id="UP000018227">
    <property type="component" value="Unassembled WGS sequence"/>
</dbReference>
<evidence type="ECO:0000313" key="3">
    <source>
        <dbReference type="Proteomes" id="UP000018227"/>
    </source>
</evidence>
<dbReference type="HOGENOM" id="CLU_1821905_0_0_9"/>
<proteinExistence type="predicted"/>
<sequence>MKLKGSMVIEAAIIFPMLIIAMFAIIFFAYYERDIVVLRSEVRSALIKYVAEDIEGEWEFPEGGKENLFYLTYEDMNSYKTGGKWTASAEAKFKIFPFVSEYLDKDLTDGKFEEEYKEYMPAQFVRRMGALESLSDDKEAK</sequence>
<accession>V2XPQ5</accession>
<keyword evidence="1" id="KW-0812">Transmembrane</keyword>
<dbReference type="AlphaFoldDB" id="V2XPQ5"/>
<gene>
    <name evidence="2" type="ORF">GCWU0000282_000481</name>
</gene>
<dbReference type="EMBL" id="ACIL03000005">
    <property type="protein sequence ID" value="ESL04134.1"/>
    <property type="molecule type" value="Genomic_DNA"/>
</dbReference>
<protein>
    <recommendedName>
        <fullName evidence="4">TadE-like protein</fullName>
    </recommendedName>
</protein>
<organism evidence="2 3">
    <name type="scientific">Catonella morbi ATCC 51271</name>
    <dbReference type="NCBI Taxonomy" id="592026"/>
    <lineage>
        <taxon>Bacteria</taxon>
        <taxon>Bacillati</taxon>
        <taxon>Bacillota</taxon>
        <taxon>Clostridia</taxon>
        <taxon>Lachnospirales</taxon>
        <taxon>Lachnospiraceae</taxon>
        <taxon>Catonella</taxon>
    </lineage>
</organism>
<name>V2XPQ5_9FIRM</name>
<evidence type="ECO:0008006" key="4">
    <source>
        <dbReference type="Google" id="ProtNLM"/>
    </source>
</evidence>
<comment type="caution">
    <text evidence="2">The sequence shown here is derived from an EMBL/GenBank/DDBJ whole genome shotgun (WGS) entry which is preliminary data.</text>
</comment>
<reference evidence="2 3" key="1">
    <citation type="submission" date="2013-06" db="EMBL/GenBank/DDBJ databases">
        <authorList>
            <person name="Weinstock G."/>
            <person name="Sodergren E."/>
            <person name="Clifton S."/>
            <person name="Fulton L."/>
            <person name="Fulton B."/>
            <person name="Courtney L."/>
            <person name="Fronick C."/>
            <person name="Harrison M."/>
            <person name="Strong C."/>
            <person name="Farmer C."/>
            <person name="Delahaunty K."/>
            <person name="Markovic C."/>
            <person name="Hall O."/>
            <person name="Minx P."/>
            <person name="Tomlinson C."/>
            <person name="Mitreva M."/>
            <person name="Nelson J."/>
            <person name="Hou S."/>
            <person name="Wollam A."/>
            <person name="Pepin K.H."/>
            <person name="Johnson M."/>
            <person name="Bhonagiri V."/>
            <person name="Nash W.E."/>
            <person name="Warren W."/>
            <person name="Chinwalla A."/>
            <person name="Mardis E.R."/>
            <person name="Wilson R.K."/>
        </authorList>
    </citation>
    <scope>NUCLEOTIDE SEQUENCE [LARGE SCALE GENOMIC DNA]</scope>
    <source>
        <strain evidence="2 3">ATCC 51271</strain>
    </source>
</reference>
<keyword evidence="1" id="KW-1133">Transmembrane helix</keyword>
<keyword evidence="3" id="KW-1185">Reference proteome</keyword>
<feature type="transmembrane region" description="Helical" evidence="1">
    <location>
        <begin position="12"/>
        <end position="31"/>
    </location>
</feature>
<evidence type="ECO:0000313" key="2">
    <source>
        <dbReference type="EMBL" id="ESL04134.1"/>
    </source>
</evidence>
<evidence type="ECO:0000256" key="1">
    <source>
        <dbReference type="SAM" id="Phobius"/>
    </source>
</evidence>
<keyword evidence="1" id="KW-0472">Membrane</keyword>